<sequence>MKTESVNVSVPDGFEDAVATTERELADQVRLMAAPTG</sequence>
<dbReference type="EMBL" id="JANUAE010000019">
    <property type="protein sequence ID" value="MCS3711858.1"/>
    <property type="molecule type" value="Genomic_DNA"/>
</dbReference>
<organism evidence="1 2">
    <name type="scientific">Salinibacter ruber</name>
    <dbReference type="NCBI Taxonomy" id="146919"/>
    <lineage>
        <taxon>Bacteria</taxon>
        <taxon>Pseudomonadati</taxon>
        <taxon>Rhodothermota</taxon>
        <taxon>Rhodothermia</taxon>
        <taxon>Rhodothermales</taxon>
        <taxon>Salinibacteraceae</taxon>
        <taxon>Salinibacter</taxon>
    </lineage>
</organism>
<reference evidence="1" key="1">
    <citation type="submission" date="2022-08" db="EMBL/GenBank/DDBJ databases">
        <title>Genomic Encyclopedia of Type Strains, Phase V (KMG-V): Genome sequencing to study the core and pangenomes of soil and plant-associated prokaryotes.</title>
        <authorList>
            <person name="Whitman W."/>
        </authorList>
    </citation>
    <scope>NUCLEOTIDE SEQUENCE</scope>
    <source>
        <strain evidence="1">SP3049</strain>
    </source>
</reference>
<dbReference type="Proteomes" id="UP001155057">
    <property type="component" value="Unassembled WGS sequence"/>
</dbReference>
<gene>
    <name evidence="1" type="ORF">GGP61_003493</name>
</gene>
<accession>A0A9X2QG44</accession>
<name>A0A9X2QG44_9BACT</name>
<proteinExistence type="predicted"/>
<evidence type="ECO:0000313" key="1">
    <source>
        <dbReference type="EMBL" id="MCS3711858.1"/>
    </source>
</evidence>
<protein>
    <submittedName>
        <fullName evidence="1">Uncharacterized protein</fullName>
    </submittedName>
</protein>
<dbReference type="AlphaFoldDB" id="A0A9X2QG44"/>
<evidence type="ECO:0000313" key="2">
    <source>
        <dbReference type="Proteomes" id="UP001155057"/>
    </source>
</evidence>
<comment type="caution">
    <text evidence="1">The sequence shown here is derived from an EMBL/GenBank/DDBJ whole genome shotgun (WGS) entry which is preliminary data.</text>
</comment>